<evidence type="ECO:0000313" key="1">
    <source>
        <dbReference type="EMBL" id="KGM91483.1"/>
    </source>
</evidence>
<name>A0A0A0HT46_PARBD</name>
<gene>
    <name evidence="1" type="ORF">PADG_12438</name>
</gene>
<dbReference type="VEuPathDB" id="FungiDB:PADG_12438"/>
<keyword evidence="2" id="KW-1185">Reference proteome</keyword>
<dbReference type="RefSeq" id="XP_010763675.1">
    <property type="nucleotide sequence ID" value="XM_010765373.1"/>
</dbReference>
<dbReference type="Proteomes" id="UP000001628">
    <property type="component" value="Unassembled WGS sequence"/>
</dbReference>
<dbReference type="GeneID" id="22588335"/>
<protein>
    <submittedName>
        <fullName evidence="1">Uncharacterized protein</fullName>
    </submittedName>
</protein>
<accession>A0A0A0HT46</accession>
<proteinExistence type="predicted"/>
<evidence type="ECO:0000313" key="2">
    <source>
        <dbReference type="Proteomes" id="UP000001628"/>
    </source>
</evidence>
<dbReference type="AlphaFoldDB" id="A0A0A0HT46"/>
<sequence length="66" mass="7244">MRLVEDVPIGPVLSRSQRQSMTVKSNQITSGTSSELHAAVAGLWGQQIETRKPDSDIPFKLPRLGK</sequence>
<organism evidence="1 2">
    <name type="scientific">Paracoccidioides brasiliensis (strain Pb18)</name>
    <dbReference type="NCBI Taxonomy" id="502780"/>
    <lineage>
        <taxon>Eukaryota</taxon>
        <taxon>Fungi</taxon>
        <taxon>Dikarya</taxon>
        <taxon>Ascomycota</taxon>
        <taxon>Pezizomycotina</taxon>
        <taxon>Eurotiomycetes</taxon>
        <taxon>Eurotiomycetidae</taxon>
        <taxon>Onygenales</taxon>
        <taxon>Ajellomycetaceae</taxon>
        <taxon>Paracoccidioides</taxon>
    </lineage>
</organism>
<dbReference type="InParanoid" id="A0A0A0HT46"/>
<dbReference type="HOGENOM" id="CLU_2831843_0_0_1"/>
<dbReference type="EMBL" id="KN275972">
    <property type="protein sequence ID" value="KGM91483.1"/>
    <property type="molecule type" value="Genomic_DNA"/>
</dbReference>
<reference evidence="1 2" key="1">
    <citation type="journal article" date="2011" name="PLoS Genet.">
        <title>Comparative genomic analysis of human fungal pathogens causing paracoccidioidomycosis.</title>
        <authorList>
            <person name="Desjardins C.A."/>
            <person name="Champion M.D."/>
            <person name="Holder J.W."/>
            <person name="Muszewska A."/>
            <person name="Goldberg J."/>
            <person name="Bailao A.M."/>
            <person name="Brigido M.M."/>
            <person name="Ferreira M.E."/>
            <person name="Garcia A.M."/>
            <person name="Grynberg M."/>
            <person name="Gujja S."/>
            <person name="Heiman D.I."/>
            <person name="Henn M.R."/>
            <person name="Kodira C.D."/>
            <person name="Leon-Narvaez H."/>
            <person name="Longo L.V."/>
            <person name="Ma L.J."/>
            <person name="Malavazi I."/>
            <person name="Matsuo A.L."/>
            <person name="Morais F.V."/>
            <person name="Pereira M."/>
            <person name="Rodriguez-Brito S."/>
            <person name="Sakthikumar S."/>
            <person name="Salem-Izacc S.M."/>
            <person name="Sykes S.M."/>
            <person name="Teixeira M.M."/>
            <person name="Vallejo M.C."/>
            <person name="Walter M.E."/>
            <person name="Yandava C."/>
            <person name="Young S."/>
            <person name="Zeng Q."/>
            <person name="Zucker J."/>
            <person name="Felipe M.S."/>
            <person name="Goldman G.H."/>
            <person name="Haas B.J."/>
            <person name="McEwen J.G."/>
            <person name="Nino-Vega G."/>
            <person name="Puccia R."/>
            <person name="San-Blas G."/>
            <person name="Soares C.M."/>
            <person name="Birren B.W."/>
            <person name="Cuomo C.A."/>
        </authorList>
    </citation>
    <scope>NUCLEOTIDE SEQUENCE [LARGE SCALE GENOMIC DNA]</scope>
    <source>
        <strain evidence="1 2">Pb18</strain>
    </source>
</reference>
<dbReference type="KEGG" id="pbn:PADG_12438"/>